<evidence type="ECO:0000313" key="2">
    <source>
        <dbReference type="EMBL" id="ADI74467.1"/>
    </source>
</evidence>
<dbReference type="InterPro" id="IPR015655">
    <property type="entry name" value="PP2C"/>
</dbReference>
<dbReference type="SUPFAM" id="SSF81606">
    <property type="entry name" value="PP2C-like"/>
    <property type="match status" value="1"/>
</dbReference>
<dbReference type="Proteomes" id="UP000000391">
    <property type="component" value="Chromosome"/>
</dbReference>
<organism evidence="2 3">
    <name type="scientific">Methanohalobium evestigatum (strain ATCC BAA-1072 / DSM 3721 / NBRC 107634 / OCM 161 / Z-7303)</name>
    <dbReference type="NCBI Taxonomy" id="644295"/>
    <lineage>
        <taxon>Archaea</taxon>
        <taxon>Methanobacteriati</taxon>
        <taxon>Methanobacteriota</taxon>
        <taxon>Stenosarchaea group</taxon>
        <taxon>Methanomicrobia</taxon>
        <taxon>Methanosarcinales</taxon>
        <taxon>Methanosarcinaceae</taxon>
        <taxon>Methanohalobium</taxon>
    </lineage>
</organism>
<proteinExistence type="predicted"/>
<accession>D7EAV0</accession>
<protein>
    <submittedName>
        <fullName evidence="2">Protein serine/threonine phosphatase</fullName>
    </submittedName>
</protein>
<dbReference type="CDD" id="cd00143">
    <property type="entry name" value="PP2Cc"/>
    <property type="match status" value="1"/>
</dbReference>
<dbReference type="Gene3D" id="3.60.40.10">
    <property type="entry name" value="PPM-type phosphatase domain"/>
    <property type="match status" value="1"/>
</dbReference>
<dbReference type="STRING" id="644295.Metev_1625"/>
<dbReference type="SMART" id="SM00332">
    <property type="entry name" value="PP2Cc"/>
    <property type="match status" value="1"/>
</dbReference>
<dbReference type="InterPro" id="IPR036457">
    <property type="entry name" value="PPM-type-like_dom_sf"/>
</dbReference>
<dbReference type="Pfam" id="PF13672">
    <property type="entry name" value="PP2C_2"/>
    <property type="match status" value="1"/>
</dbReference>
<dbReference type="PANTHER" id="PTHR47992">
    <property type="entry name" value="PROTEIN PHOSPHATASE"/>
    <property type="match status" value="1"/>
</dbReference>
<dbReference type="InterPro" id="IPR001932">
    <property type="entry name" value="PPM-type_phosphatase-like_dom"/>
</dbReference>
<evidence type="ECO:0000259" key="1">
    <source>
        <dbReference type="PROSITE" id="PS51746"/>
    </source>
</evidence>
<dbReference type="AlphaFoldDB" id="D7EAV0"/>
<dbReference type="OrthoDB" id="198002at2157"/>
<feature type="domain" description="PPM-type phosphatase" evidence="1">
    <location>
        <begin position="10"/>
        <end position="242"/>
    </location>
</feature>
<dbReference type="RefSeq" id="WP_013195032.1">
    <property type="nucleotide sequence ID" value="NC_014253.1"/>
</dbReference>
<dbReference type="KEGG" id="mev:Metev_1625"/>
<dbReference type="GO" id="GO:0004722">
    <property type="term" value="F:protein serine/threonine phosphatase activity"/>
    <property type="evidence" value="ECO:0007669"/>
    <property type="project" value="InterPro"/>
</dbReference>
<dbReference type="EMBL" id="CP002069">
    <property type="protein sequence ID" value="ADI74467.1"/>
    <property type="molecule type" value="Genomic_DNA"/>
</dbReference>
<name>D7EAV0_METEZ</name>
<gene>
    <name evidence="2" type="ordered locus">Metev_1625</name>
</gene>
<dbReference type="GeneID" id="9347267"/>
<dbReference type="SMART" id="SM00331">
    <property type="entry name" value="PP2C_SIG"/>
    <property type="match status" value="1"/>
</dbReference>
<dbReference type="PROSITE" id="PS51746">
    <property type="entry name" value="PPM_2"/>
    <property type="match status" value="1"/>
</dbReference>
<dbReference type="HOGENOM" id="CLU_034545_4_1_2"/>
<sequence>MGNLTTLNGNVSGITDAGNRDHNEDNCLMMKIDDAYLLAVADGLGGHAAGDVASGIAVMKLEEFFKEQYSEDMDDEQIKDLLCNCHERINDEVIQASVGDKQGLGTTLVSAFVRGNKAIIANTGDSRATVVGTGIKFRTKDHSMVQRLLDRGMIDEETARYHPMSHIVTHSMGNQFDVDAYETEIDEEEILVLSSDGLHDHVGKSVLVESVAYQKPSEIVKYLYKKSLETTTDNVTIVVYKP</sequence>
<reference evidence="2 3" key="1">
    <citation type="submission" date="2010-06" db="EMBL/GenBank/DDBJ databases">
        <title>Complete sequence chromosome of Methanohalobium evestigatum Z-7303.</title>
        <authorList>
            <consortium name="US DOE Joint Genome Institute"/>
            <person name="Lucas S."/>
            <person name="Copeland A."/>
            <person name="Lapidus A."/>
            <person name="Cheng J.-F."/>
            <person name="Bruce D."/>
            <person name="Goodwin L."/>
            <person name="Pitluck S."/>
            <person name="Saunders E."/>
            <person name="Detter J.C."/>
            <person name="Han C."/>
            <person name="Tapia R."/>
            <person name="Land M."/>
            <person name="Hauser L."/>
            <person name="Kyrpides N."/>
            <person name="Mikhailova N."/>
            <person name="Sieprawska-Lupa M."/>
            <person name="Whitman W.B."/>
            <person name="Anderson I."/>
            <person name="Woyke T."/>
        </authorList>
    </citation>
    <scope>NUCLEOTIDE SEQUENCE [LARGE SCALE GENOMIC DNA]</scope>
    <source>
        <strain evidence="3">ATCC BAA-1072 / DSM 3721 / NBRC 107634 / OCM 161 / Z-7303</strain>
    </source>
</reference>
<evidence type="ECO:0000313" key="3">
    <source>
        <dbReference type="Proteomes" id="UP000000391"/>
    </source>
</evidence>
<keyword evidence="3" id="KW-1185">Reference proteome</keyword>